<dbReference type="PIRSF" id="PIRSF000097">
    <property type="entry name" value="AKR"/>
    <property type="match status" value="1"/>
</dbReference>
<feature type="site" description="Lowers pKa of active site Tyr" evidence="6">
    <location>
        <position position="62"/>
    </location>
</feature>
<dbReference type="Proteomes" id="UP000823937">
    <property type="component" value="Unassembled WGS sequence"/>
</dbReference>
<dbReference type="AlphaFoldDB" id="A0A9D1PNP0"/>
<evidence type="ECO:0000256" key="3">
    <source>
        <dbReference type="ARBA" id="ARBA00023002"/>
    </source>
</evidence>
<feature type="active site" description="Proton donor" evidence="4">
    <location>
        <position position="37"/>
    </location>
</feature>
<evidence type="ECO:0000256" key="6">
    <source>
        <dbReference type="PIRSR" id="PIRSR000097-3"/>
    </source>
</evidence>
<dbReference type="CDD" id="cd19071">
    <property type="entry name" value="AKR_AKR1-5-like"/>
    <property type="match status" value="1"/>
</dbReference>
<comment type="similarity">
    <text evidence="1">Belongs to the aldo/keto reductase family.</text>
</comment>
<dbReference type="InterPro" id="IPR023210">
    <property type="entry name" value="NADP_OxRdtase_dom"/>
</dbReference>
<dbReference type="SUPFAM" id="SSF51430">
    <property type="entry name" value="NAD(P)-linked oxidoreductase"/>
    <property type="match status" value="1"/>
</dbReference>
<dbReference type="PRINTS" id="PR00069">
    <property type="entry name" value="ALDKETRDTASE"/>
</dbReference>
<evidence type="ECO:0000256" key="4">
    <source>
        <dbReference type="PIRSR" id="PIRSR000097-1"/>
    </source>
</evidence>
<dbReference type="PROSITE" id="PS00798">
    <property type="entry name" value="ALDOKETO_REDUCTASE_1"/>
    <property type="match status" value="1"/>
</dbReference>
<gene>
    <name evidence="8" type="ORF">H9895_12420</name>
</gene>
<dbReference type="PANTHER" id="PTHR43827">
    <property type="entry name" value="2,5-DIKETO-D-GLUCONIC ACID REDUCTASE"/>
    <property type="match status" value="1"/>
</dbReference>
<evidence type="ECO:0000256" key="5">
    <source>
        <dbReference type="PIRSR" id="PIRSR000097-2"/>
    </source>
</evidence>
<feature type="domain" description="NADP-dependent oxidoreductase" evidence="7">
    <location>
        <begin position="12"/>
        <end position="247"/>
    </location>
</feature>
<dbReference type="EMBL" id="DXHX01000175">
    <property type="protein sequence ID" value="HIV75873.1"/>
    <property type="molecule type" value="Genomic_DNA"/>
</dbReference>
<name>A0A9D1PNP0_9BACI</name>
<dbReference type="PANTHER" id="PTHR43827:SF3">
    <property type="entry name" value="NADP-DEPENDENT OXIDOREDUCTASE DOMAIN-CONTAINING PROTEIN"/>
    <property type="match status" value="1"/>
</dbReference>
<dbReference type="Gene3D" id="3.20.20.100">
    <property type="entry name" value="NADP-dependent oxidoreductase domain"/>
    <property type="match status" value="1"/>
</dbReference>
<evidence type="ECO:0000313" key="9">
    <source>
        <dbReference type="Proteomes" id="UP000823937"/>
    </source>
</evidence>
<dbReference type="GO" id="GO:0016616">
    <property type="term" value="F:oxidoreductase activity, acting on the CH-OH group of donors, NAD or NADP as acceptor"/>
    <property type="evidence" value="ECO:0007669"/>
    <property type="project" value="UniProtKB-ARBA"/>
</dbReference>
<organism evidence="8 9">
    <name type="scientific">Candidatus Pseudogracilibacillus intestinigallinarum</name>
    <dbReference type="NCBI Taxonomy" id="2838742"/>
    <lineage>
        <taxon>Bacteria</taxon>
        <taxon>Bacillati</taxon>
        <taxon>Bacillota</taxon>
        <taxon>Bacilli</taxon>
        <taxon>Bacillales</taxon>
        <taxon>Bacillaceae</taxon>
        <taxon>Pseudogracilibacillus</taxon>
    </lineage>
</organism>
<sequence length="262" mass="30634">MPQVGLGVYLVEPEVAKNTVLHALKTGYRSIDTAQFYNNEKEVGEAIKESGIPREEIFVTTKVWNSHHGYEETLEAFEESLHKLQLDYIDLYLIHWPMPMKNKYIDTYKALETLYKTGKVKAIGLSNFHIDHIENILSHCTIKPVVNQVECHPYFQQNELKDFCEKHDIYLEAWSPLSRGAVLQDETIVKLAQKYSKSPAQIILRWHIQRNTIIIPKSITPNRIEENFQLFDFNLEDEDMKLINSIDKNERRGREPNTMDMI</sequence>
<dbReference type="InterPro" id="IPR018170">
    <property type="entry name" value="Aldo/ket_reductase_CS"/>
</dbReference>
<evidence type="ECO:0000256" key="1">
    <source>
        <dbReference type="ARBA" id="ARBA00007905"/>
    </source>
</evidence>
<protein>
    <submittedName>
        <fullName evidence="8">Aldo/keto reductase</fullName>
    </submittedName>
</protein>
<proteinExistence type="inferred from homology"/>
<evidence type="ECO:0000256" key="2">
    <source>
        <dbReference type="ARBA" id="ARBA00022857"/>
    </source>
</evidence>
<comment type="caution">
    <text evidence="8">The sequence shown here is derived from an EMBL/GenBank/DDBJ whole genome shotgun (WGS) entry which is preliminary data.</text>
</comment>
<reference evidence="8" key="2">
    <citation type="submission" date="2021-04" db="EMBL/GenBank/DDBJ databases">
        <authorList>
            <person name="Gilroy R."/>
        </authorList>
    </citation>
    <scope>NUCLEOTIDE SEQUENCE</scope>
    <source>
        <strain evidence="8">CHK169-2315</strain>
    </source>
</reference>
<reference evidence="8" key="1">
    <citation type="journal article" date="2021" name="PeerJ">
        <title>Extensive microbial diversity within the chicken gut microbiome revealed by metagenomics and culture.</title>
        <authorList>
            <person name="Gilroy R."/>
            <person name="Ravi A."/>
            <person name="Getino M."/>
            <person name="Pursley I."/>
            <person name="Horton D.L."/>
            <person name="Alikhan N.F."/>
            <person name="Baker D."/>
            <person name="Gharbi K."/>
            <person name="Hall N."/>
            <person name="Watson M."/>
            <person name="Adriaenssens E.M."/>
            <person name="Foster-Nyarko E."/>
            <person name="Jarju S."/>
            <person name="Secka A."/>
            <person name="Antonio M."/>
            <person name="Oren A."/>
            <person name="Chaudhuri R.R."/>
            <person name="La Ragione R."/>
            <person name="Hildebrand F."/>
            <person name="Pallen M.J."/>
        </authorList>
    </citation>
    <scope>NUCLEOTIDE SEQUENCE</scope>
    <source>
        <strain evidence="8">CHK169-2315</strain>
    </source>
</reference>
<keyword evidence="3" id="KW-0560">Oxidoreductase</keyword>
<dbReference type="PROSITE" id="PS00063">
    <property type="entry name" value="ALDOKETO_REDUCTASE_3"/>
    <property type="match status" value="1"/>
</dbReference>
<accession>A0A9D1PNP0</accession>
<feature type="binding site" evidence="5">
    <location>
        <position position="95"/>
    </location>
    <ligand>
        <name>substrate</name>
    </ligand>
</feature>
<dbReference type="InterPro" id="IPR036812">
    <property type="entry name" value="NAD(P)_OxRdtase_dom_sf"/>
</dbReference>
<keyword evidence="2" id="KW-0521">NADP</keyword>
<dbReference type="PROSITE" id="PS00062">
    <property type="entry name" value="ALDOKETO_REDUCTASE_2"/>
    <property type="match status" value="1"/>
</dbReference>
<dbReference type="FunFam" id="3.20.20.100:FF:000015">
    <property type="entry name" value="Oxidoreductase, aldo/keto reductase family"/>
    <property type="match status" value="1"/>
</dbReference>
<evidence type="ECO:0000259" key="7">
    <source>
        <dbReference type="Pfam" id="PF00248"/>
    </source>
</evidence>
<dbReference type="Pfam" id="PF00248">
    <property type="entry name" value="Aldo_ket_red"/>
    <property type="match status" value="1"/>
</dbReference>
<dbReference type="InterPro" id="IPR020471">
    <property type="entry name" value="AKR"/>
</dbReference>
<evidence type="ECO:0000313" key="8">
    <source>
        <dbReference type="EMBL" id="HIV75873.1"/>
    </source>
</evidence>